<dbReference type="RefSeq" id="XP_056785894.1">
    <property type="nucleotide sequence ID" value="XM_056938517.1"/>
</dbReference>
<dbReference type="PANTHER" id="PTHR47660">
    <property type="entry name" value="TRANSCRIPTION FACTOR WITH C2H2 AND ZN(2)-CYS(6) DNA BINDING DOMAIN (EUROFUNG)-RELATED-RELATED"/>
    <property type="match status" value="1"/>
</dbReference>
<accession>A0A9W9WKR7</accession>
<evidence type="ECO:0000256" key="4">
    <source>
        <dbReference type="ARBA" id="ARBA00023163"/>
    </source>
</evidence>
<dbReference type="AlphaFoldDB" id="A0A9W9WKR7"/>
<sequence length="366" mass="40759">MSEVRLGLAHGTLDVSPDLTPPVPDSSCGTPTQSNLFSIASPPPSTGSKLPVNSGFFNLALSSSETARSHVSRPEAFASTIPLEFHNVALVPMLEADNIRDRWLKPQLGFGVNDGAAPTHFHVFTVQYLSCVLRSYPSQLQDEMQFPPFIHPMQLTRVPASPALANCSSLVRLWMSRAPGSEGMVLATLKNEIDRLVAEQQFISDFDLLCSFQALLIYTLMAHSFPLGEISLIDDVDIRRLQDLAFFSAKRGVTKRRTLLTMYLFISLYNASKNIPNVMHNELAEVIVPESKALWLARDRNAWVSEYNRHLGRWEDGMLTIGELWKAPDGDASSAEKRRGRIERWIMSADEFGMMLFAVTAHLHGC</sequence>
<feature type="compositionally biased region" description="Polar residues" evidence="6">
    <location>
        <begin position="27"/>
        <end position="38"/>
    </location>
</feature>
<organism evidence="7 8">
    <name type="scientific">Penicillium diatomitis</name>
    <dbReference type="NCBI Taxonomy" id="2819901"/>
    <lineage>
        <taxon>Eukaryota</taxon>
        <taxon>Fungi</taxon>
        <taxon>Dikarya</taxon>
        <taxon>Ascomycota</taxon>
        <taxon>Pezizomycotina</taxon>
        <taxon>Eurotiomycetes</taxon>
        <taxon>Eurotiomycetidae</taxon>
        <taxon>Eurotiales</taxon>
        <taxon>Aspergillaceae</taxon>
        <taxon>Penicillium</taxon>
    </lineage>
</organism>
<keyword evidence="8" id="KW-1185">Reference proteome</keyword>
<gene>
    <name evidence="7" type="ORF">N7539_008922</name>
</gene>
<evidence type="ECO:0000256" key="5">
    <source>
        <dbReference type="ARBA" id="ARBA00023242"/>
    </source>
</evidence>
<keyword evidence="1" id="KW-0479">Metal-binding</keyword>
<evidence type="ECO:0000256" key="2">
    <source>
        <dbReference type="ARBA" id="ARBA00022833"/>
    </source>
</evidence>
<keyword evidence="4" id="KW-0804">Transcription</keyword>
<protein>
    <submittedName>
        <fullName evidence="7">Uncharacterized protein</fullName>
    </submittedName>
</protein>
<dbReference type="GeneID" id="81628767"/>
<evidence type="ECO:0000256" key="1">
    <source>
        <dbReference type="ARBA" id="ARBA00022723"/>
    </source>
</evidence>
<reference evidence="7" key="2">
    <citation type="journal article" date="2023" name="IMA Fungus">
        <title>Comparative genomic study of the Penicillium genus elucidates a diverse pangenome and 15 lateral gene transfer events.</title>
        <authorList>
            <person name="Petersen C."/>
            <person name="Sorensen T."/>
            <person name="Nielsen M.R."/>
            <person name="Sondergaard T.E."/>
            <person name="Sorensen J.L."/>
            <person name="Fitzpatrick D.A."/>
            <person name="Frisvad J.C."/>
            <person name="Nielsen K.L."/>
        </authorList>
    </citation>
    <scope>NUCLEOTIDE SEQUENCE</scope>
    <source>
        <strain evidence="7">IBT 30728</strain>
    </source>
</reference>
<keyword evidence="2" id="KW-0862">Zinc</keyword>
<evidence type="ECO:0000313" key="7">
    <source>
        <dbReference type="EMBL" id="KAJ5469304.1"/>
    </source>
</evidence>
<dbReference type="GO" id="GO:0046872">
    <property type="term" value="F:metal ion binding"/>
    <property type="evidence" value="ECO:0007669"/>
    <property type="project" value="UniProtKB-KW"/>
</dbReference>
<feature type="region of interest" description="Disordered" evidence="6">
    <location>
        <begin position="12"/>
        <end position="43"/>
    </location>
</feature>
<keyword evidence="5" id="KW-0539">Nucleus</keyword>
<keyword evidence="3" id="KW-0805">Transcription regulation</keyword>
<evidence type="ECO:0000256" key="3">
    <source>
        <dbReference type="ARBA" id="ARBA00023015"/>
    </source>
</evidence>
<evidence type="ECO:0000313" key="8">
    <source>
        <dbReference type="Proteomes" id="UP001148312"/>
    </source>
</evidence>
<dbReference type="EMBL" id="JAPWDQ010000015">
    <property type="protein sequence ID" value="KAJ5469304.1"/>
    <property type="molecule type" value="Genomic_DNA"/>
</dbReference>
<dbReference type="Proteomes" id="UP001148312">
    <property type="component" value="Unassembled WGS sequence"/>
</dbReference>
<reference evidence="7" key="1">
    <citation type="submission" date="2022-12" db="EMBL/GenBank/DDBJ databases">
        <authorList>
            <person name="Petersen C."/>
        </authorList>
    </citation>
    <scope>NUCLEOTIDE SEQUENCE</scope>
    <source>
        <strain evidence="7">IBT 30728</strain>
    </source>
</reference>
<evidence type="ECO:0000256" key="6">
    <source>
        <dbReference type="SAM" id="MobiDB-lite"/>
    </source>
</evidence>
<name>A0A9W9WKR7_9EURO</name>
<dbReference type="PANTHER" id="PTHR47660:SF3">
    <property type="entry name" value="FINGER DOMAIN PROTEIN, PUTATIVE (AFU_ORTHOLOGUE AFUA_4G03310)-RELATED"/>
    <property type="match status" value="1"/>
</dbReference>
<proteinExistence type="predicted"/>
<comment type="caution">
    <text evidence="7">The sequence shown here is derived from an EMBL/GenBank/DDBJ whole genome shotgun (WGS) entry which is preliminary data.</text>
</comment>